<evidence type="ECO:0000313" key="2">
    <source>
        <dbReference type="Proteomes" id="UP000199286"/>
    </source>
</evidence>
<gene>
    <name evidence="1" type="ORF">SAMN05444340_1236</name>
</gene>
<reference evidence="1 2" key="1">
    <citation type="submission" date="2016-10" db="EMBL/GenBank/DDBJ databases">
        <authorList>
            <person name="de Groot N.N."/>
        </authorList>
    </citation>
    <scope>NUCLEOTIDE SEQUENCE [LARGE SCALE GENOMIC DNA]</scope>
    <source>
        <strain evidence="1 2">DSM 26880</strain>
    </source>
</reference>
<evidence type="ECO:0000313" key="1">
    <source>
        <dbReference type="EMBL" id="SDY86795.1"/>
    </source>
</evidence>
<dbReference type="Proteomes" id="UP000199286">
    <property type="component" value="Unassembled WGS sequence"/>
</dbReference>
<protein>
    <submittedName>
        <fullName evidence="1">Uncharacterized protein</fullName>
    </submittedName>
</protein>
<proteinExistence type="predicted"/>
<organism evidence="1 2">
    <name type="scientific">Citreimonas salinaria</name>
    <dbReference type="NCBI Taxonomy" id="321339"/>
    <lineage>
        <taxon>Bacteria</taxon>
        <taxon>Pseudomonadati</taxon>
        <taxon>Pseudomonadota</taxon>
        <taxon>Alphaproteobacteria</taxon>
        <taxon>Rhodobacterales</taxon>
        <taxon>Roseobacteraceae</taxon>
        <taxon>Citreimonas</taxon>
    </lineage>
</organism>
<dbReference type="EMBL" id="FNPF01000023">
    <property type="protein sequence ID" value="SDY86795.1"/>
    <property type="molecule type" value="Genomic_DNA"/>
</dbReference>
<dbReference type="AlphaFoldDB" id="A0A1H3NEA5"/>
<name>A0A1H3NEA5_9RHOB</name>
<sequence length="53" mass="5363">MTVFRLVPGPTLPPVHASGDVASLGYAATRLGTLAADAEFWLPTGTGKDHAGA</sequence>
<accession>A0A1H3NEA5</accession>
<keyword evidence="2" id="KW-1185">Reference proteome</keyword>
<dbReference type="STRING" id="321339.SAMN05444340_1236"/>